<comment type="catalytic activity">
    <reaction evidence="3">
        <text>[protein]-L-glutamate 5-O-methyl ester + H2O = L-glutamyl-[protein] + methanol + H(+)</text>
        <dbReference type="Rhea" id="RHEA:23236"/>
        <dbReference type="Rhea" id="RHEA-COMP:10208"/>
        <dbReference type="Rhea" id="RHEA-COMP:10311"/>
        <dbReference type="ChEBI" id="CHEBI:15377"/>
        <dbReference type="ChEBI" id="CHEBI:15378"/>
        <dbReference type="ChEBI" id="CHEBI:17790"/>
        <dbReference type="ChEBI" id="CHEBI:29973"/>
        <dbReference type="ChEBI" id="CHEBI:82795"/>
        <dbReference type="EC" id="3.1.1.61"/>
    </reaction>
</comment>
<feature type="active site" evidence="4">
    <location>
        <position position="39"/>
    </location>
</feature>
<dbReference type="InterPro" id="IPR000673">
    <property type="entry name" value="Sig_transdc_resp-reg_Me-estase"/>
</dbReference>
<dbReference type="GO" id="GO:0006935">
    <property type="term" value="P:chemotaxis"/>
    <property type="evidence" value="ECO:0007669"/>
    <property type="project" value="UniProtKB-UniRule"/>
</dbReference>
<dbReference type="RefSeq" id="WP_136492622.1">
    <property type="nucleotide sequence ID" value="NZ_SSBS01000002.1"/>
</dbReference>
<dbReference type="InterPro" id="IPR035909">
    <property type="entry name" value="CheB_C"/>
</dbReference>
<keyword evidence="4" id="KW-0145">Chemotaxis</keyword>
<evidence type="ECO:0000256" key="2">
    <source>
        <dbReference type="ARBA" id="ARBA00039140"/>
    </source>
</evidence>
<name>A0AAQ2DE50_9PSED</name>
<comment type="caution">
    <text evidence="6">The sequence shown here is derived from an EMBL/GenBank/DDBJ whole genome shotgun (WGS) entry which is preliminary data.</text>
</comment>
<dbReference type="AlphaFoldDB" id="A0AAQ2DE50"/>
<protein>
    <recommendedName>
        <fullName evidence="2">protein-glutamate methylesterase</fullName>
        <ecNumber evidence="2">3.1.1.61</ecNumber>
    </recommendedName>
</protein>
<dbReference type="EMBL" id="SSBS01000002">
    <property type="protein sequence ID" value="THF34454.1"/>
    <property type="molecule type" value="Genomic_DNA"/>
</dbReference>
<accession>A0AAQ2DE50</accession>
<proteinExistence type="predicted"/>
<feature type="active site" evidence="4">
    <location>
        <position position="11"/>
    </location>
</feature>
<dbReference type="CDD" id="cd16433">
    <property type="entry name" value="CheB"/>
    <property type="match status" value="1"/>
</dbReference>
<dbReference type="GO" id="GO:0005737">
    <property type="term" value="C:cytoplasm"/>
    <property type="evidence" value="ECO:0007669"/>
    <property type="project" value="InterPro"/>
</dbReference>
<reference evidence="6 7" key="1">
    <citation type="submission" date="2019-04" db="EMBL/GenBank/DDBJ databases">
        <title>Draft genome sequence of Pseudomonas sp. M7D1 isolated from rhizosphere of plant the flowery desert.</title>
        <authorList>
            <person name="Poblete-Morales M."/>
            <person name="Plaza N."/>
            <person name="Corsini G."/>
            <person name="Silva E."/>
        </authorList>
    </citation>
    <scope>NUCLEOTIDE SEQUENCE [LARGE SCALE GENOMIC DNA]</scope>
    <source>
        <strain evidence="6 7">M7D1</strain>
    </source>
</reference>
<evidence type="ECO:0000256" key="4">
    <source>
        <dbReference type="PROSITE-ProRule" id="PRU00050"/>
    </source>
</evidence>
<evidence type="ECO:0000259" key="5">
    <source>
        <dbReference type="PROSITE" id="PS50122"/>
    </source>
</evidence>
<gene>
    <name evidence="6" type="ORF">E5170_09330</name>
</gene>
<sequence>MNKWIVAIGASGASGLQDLCVILSGLPINLNAAVLIVLHRSWDEPSHLRDVLSRHSKLPVVIAGQGDRIERGVAYIGEPSIHLTLLERSFALLTDDRERVQGNRTIDLLFHSIALCGGHNTIGVILSGSLDDGSRGLAAIHQAGGKTMVLGHQGLPDSGMPKNAFLFDGPVSVAASAPMLAKAIVRLVTSK</sequence>
<dbReference type="EC" id="3.1.1.61" evidence="2"/>
<evidence type="ECO:0000256" key="1">
    <source>
        <dbReference type="ARBA" id="ARBA00022801"/>
    </source>
</evidence>
<organism evidence="6 7">
    <name type="scientific">Pseudomonas atacamensis</name>
    <dbReference type="NCBI Taxonomy" id="2565368"/>
    <lineage>
        <taxon>Bacteria</taxon>
        <taxon>Pseudomonadati</taxon>
        <taxon>Pseudomonadota</taxon>
        <taxon>Gammaproteobacteria</taxon>
        <taxon>Pseudomonadales</taxon>
        <taxon>Pseudomonadaceae</taxon>
        <taxon>Pseudomonas</taxon>
    </lineage>
</organism>
<dbReference type="SUPFAM" id="SSF52738">
    <property type="entry name" value="Methylesterase CheB, C-terminal domain"/>
    <property type="match status" value="1"/>
</dbReference>
<dbReference type="PROSITE" id="PS50122">
    <property type="entry name" value="CHEB"/>
    <property type="match status" value="1"/>
</dbReference>
<dbReference type="Proteomes" id="UP000310574">
    <property type="component" value="Unassembled WGS sequence"/>
</dbReference>
<dbReference type="Gene3D" id="3.40.50.180">
    <property type="entry name" value="Methylesterase CheB, C-terminal domain"/>
    <property type="match status" value="1"/>
</dbReference>
<dbReference type="PANTHER" id="PTHR42872">
    <property type="entry name" value="PROTEIN-GLUTAMATE METHYLESTERASE/PROTEIN-GLUTAMINE GLUTAMINASE"/>
    <property type="match status" value="1"/>
</dbReference>
<dbReference type="Pfam" id="PF01339">
    <property type="entry name" value="CheB_methylest"/>
    <property type="match status" value="1"/>
</dbReference>
<dbReference type="PANTHER" id="PTHR42872:SF6">
    <property type="entry name" value="PROTEIN-GLUTAMATE METHYLESTERASE_PROTEIN-GLUTAMINE GLUTAMINASE"/>
    <property type="match status" value="1"/>
</dbReference>
<dbReference type="GO" id="GO:0000156">
    <property type="term" value="F:phosphorelay response regulator activity"/>
    <property type="evidence" value="ECO:0007669"/>
    <property type="project" value="InterPro"/>
</dbReference>
<keyword evidence="1 4" id="KW-0378">Hydrolase</keyword>
<evidence type="ECO:0000313" key="6">
    <source>
        <dbReference type="EMBL" id="THF34454.1"/>
    </source>
</evidence>
<feature type="active site" evidence="4">
    <location>
        <position position="132"/>
    </location>
</feature>
<dbReference type="GO" id="GO:0008984">
    <property type="term" value="F:protein-glutamate methylesterase activity"/>
    <property type="evidence" value="ECO:0007669"/>
    <property type="project" value="UniProtKB-EC"/>
</dbReference>
<evidence type="ECO:0000313" key="7">
    <source>
        <dbReference type="Proteomes" id="UP000310574"/>
    </source>
</evidence>
<evidence type="ECO:0000256" key="3">
    <source>
        <dbReference type="ARBA" id="ARBA00048267"/>
    </source>
</evidence>
<feature type="domain" description="CheB-type methylesterase" evidence="5">
    <location>
        <begin position="1"/>
        <end position="164"/>
    </location>
</feature>